<accession>D5EFT1</accession>
<sequence>MAVFKEIFQTPLFAIVLTIGTYLLGCWIRDKARFVLLPPVVFSSLVIGITLTFTDYSYEEYRRGGDIIAMLLGPITVLLAVPIYRELSRLKAILKPIMLSIVAGVLTSFVCIWFLCCFLNLNNDFFLSLVPKSVTAPIGIEIARIIEGIVPVTVFSIIITGVTGAILAPILCKIAGIHHPIARGLAIGSSSHAIGTSRAFEMGETEGAFSSLATGLCGVVTVIVVPLLLWVIPFFKML</sequence>
<feature type="transmembrane region" description="Helical" evidence="5">
    <location>
        <begin position="212"/>
        <end position="235"/>
    </location>
</feature>
<dbReference type="STRING" id="572547.Amico_1294"/>
<comment type="subcellular location">
    <subcellularLocation>
        <location evidence="1">Membrane</location>
        <topology evidence="1">Multi-pass membrane protein</topology>
    </subcellularLocation>
</comment>
<keyword evidence="3 5" id="KW-1133">Transmembrane helix</keyword>
<evidence type="ECO:0000256" key="1">
    <source>
        <dbReference type="ARBA" id="ARBA00004141"/>
    </source>
</evidence>
<dbReference type="HOGENOM" id="CLU_082099_1_0_0"/>
<name>D5EFT1_AMICL</name>
<evidence type="ECO:0000256" key="5">
    <source>
        <dbReference type="SAM" id="Phobius"/>
    </source>
</evidence>
<evidence type="ECO:0000313" key="7">
    <source>
        <dbReference type="Proteomes" id="UP000002366"/>
    </source>
</evidence>
<dbReference type="Proteomes" id="UP000002366">
    <property type="component" value="Chromosome"/>
</dbReference>
<keyword evidence="4 5" id="KW-0472">Membrane</keyword>
<dbReference type="OrthoDB" id="9811701at2"/>
<proteinExistence type="predicted"/>
<feature type="transmembrane region" description="Helical" evidence="5">
    <location>
        <begin position="65"/>
        <end position="84"/>
    </location>
</feature>
<organism evidence="6 7">
    <name type="scientific">Aminobacterium colombiense (strain DSM 12261 / ALA-1)</name>
    <dbReference type="NCBI Taxonomy" id="572547"/>
    <lineage>
        <taxon>Bacteria</taxon>
        <taxon>Thermotogati</taxon>
        <taxon>Synergistota</taxon>
        <taxon>Synergistia</taxon>
        <taxon>Synergistales</taxon>
        <taxon>Aminobacteriaceae</taxon>
        <taxon>Aminobacterium</taxon>
    </lineage>
</organism>
<dbReference type="EMBL" id="CP001997">
    <property type="protein sequence ID" value="ADE57413.1"/>
    <property type="molecule type" value="Genomic_DNA"/>
</dbReference>
<evidence type="ECO:0000256" key="3">
    <source>
        <dbReference type="ARBA" id="ARBA00022989"/>
    </source>
</evidence>
<feature type="transmembrane region" description="Helical" evidence="5">
    <location>
        <begin position="12"/>
        <end position="28"/>
    </location>
</feature>
<protein>
    <submittedName>
        <fullName evidence="6">LrgB family protein</fullName>
    </submittedName>
</protein>
<feature type="transmembrane region" description="Helical" evidence="5">
    <location>
        <begin position="35"/>
        <end position="53"/>
    </location>
</feature>
<dbReference type="KEGG" id="aco:Amico_1294"/>
<feature type="transmembrane region" description="Helical" evidence="5">
    <location>
        <begin position="96"/>
        <end position="121"/>
    </location>
</feature>
<dbReference type="InterPro" id="IPR007300">
    <property type="entry name" value="CidB/LrgB"/>
</dbReference>
<reference evidence="6 7" key="1">
    <citation type="journal article" date="2010" name="Stand. Genomic Sci.">
        <title>Complete genome sequence of Aminobacterium colombiense type strain (ALA-1).</title>
        <authorList>
            <person name="Chertkov O."/>
            <person name="Sikorski J."/>
            <person name="Brambilla E."/>
            <person name="Lapidus A."/>
            <person name="Copeland A."/>
            <person name="Glavina Del Rio T."/>
            <person name="Nolan M."/>
            <person name="Lucas S."/>
            <person name="Tice H."/>
            <person name="Cheng J.F."/>
            <person name="Han C."/>
            <person name="Detter J.C."/>
            <person name="Bruce D."/>
            <person name="Tapia R."/>
            <person name="Goodwin L."/>
            <person name="Pitluck S."/>
            <person name="Liolios K."/>
            <person name="Ivanova N."/>
            <person name="Mavromatis K."/>
            <person name="Ovchinnikova G."/>
            <person name="Pati A."/>
            <person name="Chen A."/>
            <person name="Palaniappan K."/>
            <person name="Land M."/>
            <person name="Hauser L."/>
            <person name="Chang Y.J."/>
            <person name="Jeffries C.D."/>
            <person name="Spring S."/>
            <person name="Rohde M."/>
            <person name="Goker M."/>
            <person name="Bristow J."/>
            <person name="Eisen J.A."/>
            <person name="Markowitz V."/>
            <person name="Hugenholtz P."/>
            <person name="Kyrpides N.C."/>
            <person name="Klenk H.P."/>
        </authorList>
    </citation>
    <scope>NUCLEOTIDE SEQUENCE [LARGE SCALE GENOMIC DNA]</scope>
    <source>
        <strain evidence="7">DSM 12261 / ALA-1</strain>
    </source>
</reference>
<keyword evidence="7" id="KW-1185">Reference proteome</keyword>
<evidence type="ECO:0000256" key="4">
    <source>
        <dbReference type="ARBA" id="ARBA00023136"/>
    </source>
</evidence>
<evidence type="ECO:0000313" key="6">
    <source>
        <dbReference type="EMBL" id="ADE57413.1"/>
    </source>
</evidence>
<gene>
    <name evidence="6" type="ordered locus">Amico_1294</name>
</gene>
<dbReference type="AlphaFoldDB" id="D5EFT1"/>
<evidence type="ECO:0000256" key="2">
    <source>
        <dbReference type="ARBA" id="ARBA00022692"/>
    </source>
</evidence>
<feature type="transmembrane region" description="Helical" evidence="5">
    <location>
        <begin position="149"/>
        <end position="172"/>
    </location>
</feature>
<dbReference type="PANTHER" id="PTHR30249:SF0">
    <property type="entry name" value="PLASTIDAL GLYCOLATE_GLYCERATE TRANSLOCATOR 1, CHLOROPLASTIC"/>
    <property type="match status" value="1"/>
</dbReference>
<dbReference type="RefSeq" id="WP_013048676.1">
    <property type="nucleotide sequence ID" value="NC_014011.1"/>
</dbReference>
<dbReference type="PANTHER" id="PTHR30249">
    <property type="entry name" value="PUTATIVE SEROTONIN TRANSPORTER"/>
    <property type="match status" value="1"/>
</dbReference>
<dbReference type="GO" id="GO:0016020">
    <property type="term" value="C:membrane"/>
    <property type="evidence" value="ECO:0007669"/>
    <property type="project" value="UniProtKB-SubCell"/>
</dbReference>
<dbReference type="eggNOG" id="COG1346">
    <property type="taxonomic scope" value="Bacteria"/>
</dbReference>
<keyword evidence="2 5" id="KW-0812">Transmembrane</keyword>
<dbReference type="Pfam" id="PF04172">
    <property type="entry name" value="LrgB"/>
    <property type="match status" value="1"/>
</dbReference>